<dbReference type="PATRIC" id="fig|1703770.3.peg.86"/>
<dbReference type="Proteomes" id="UP000052008">
    <property type="component" value="Unassembled WGS sequence"/>
</dbReference>
<proteinExistence type="predicted"/>
<organism evidence="2 3">
    <name type="scientific">candidate division TA06 bacterium DG_24</name>
    <dbReference type="NCBI Taxonomy" id="1703770"/>
    <lineage>
        <taxon>Bacteria</taxon>
        <taxon>Bacteria division TA06</taxon>
    </lineage>
</organism>
<dbReference type="STRING" id="1703770.AMJ39_00400"/>
<gene>
    <name evidence="2" type="ORF">AMJ39_00400</name>
</gene>
<evidence type="ECO:0000313" key="2">
    <source>
        <dbReference type="EMBL" id="KPJ54447.1"/>
    </source>
</evidence>
<protein>
    <recommendedName>
        <fullName evidence="1">DUF6754 domain-containing protein</fullName>
    </recommendedName>
</protein>
<accession>A0A0S7WWQ8</accession>
<dbReference type="InterPro" id="IPR046642">
    <property type="entry name" value="DUF6754"/>
</dbReference>
<dbReference type="AlphaFoldDB" id="A0A0S7WWQ8"/>
<name>A0A0S7WWQ8_UNCT6</name>
<feature type="domain" description="DUF6754" evidence="1">
    <location>
        <begin position="2"/>
        <end position="238"/>
    </location>
</feature>
<reference evidence="2 3" key="1">
    <citation type="journal article" date="2015" name="Microbiome">
        <title>Genomic resolution of linkages in carbon, nitrogen, and sulfur cycling among widespread estuary sediment bacteria.</title>
        <authorList>
            <person name="Baker B.J."/>
            <person name="Lazar C.S."/>
            <person name="Teske A.P."/>
            <person name="Dick G.J."/>
        </authorList>
    </citation>
    <scope>NUCLEOTIDE SEQUENCE [LARGE SCALE GENOMIC DNA]</scope>
    <source>
        <strain evidence="2">DG_24</strain>
    </source>
</reference>
<evidence type="ECO:0000313" key="3">
    <source>
        <dbReference type="Proteomes" id="UP000052008"/>
    </source>
</evidence>
<evidence type="ECO:0000259" key="1">
    <source>
        <dbReference type="Pfam" id="PF20539"/>
    </source>
</evidence>
<comment type="caution">
    <text evidence="2">The sequence shown here is derived from an EMBL/GenBank/DDBJ whole genome shotgun (WGS) entry which is preliminary data.</text>
</comment>
<dbReference type="Pfam" id="PF20539">
    <property type="entry name" value="DUF6754"/>
    <property type="match status" value="1"/>
</dbReference>
<sequence length="244" mass="26635">MVGFAALLIWFISRARRGTELFIRKIAGLEAVDEAVGRATELGKPILYVSGLNPMDDVATLAAINILGRVARRAAEYGSKLVVPCYDPMVMAVEQEVVKEAFLEVGRPDAYREEMVFYVTNSQFGYTAAVDGIMVRDRPATNFFMGYFYAESLILAETGASTGAIQIAGTDAVAQLPFFITACDYTLIGEELYAASAYLSREPLLLGSLKGQDWAKLILVVLAITGAVLSVARFDWFRGLFAAR</sequence>
<dbReference type="EMBL" id="LIZS01000002">
    <property type="protein sequence ID" value="KPJ54447.1"/>
    <property type="molecule type" value="Genomic_DNA"/>
</dbReference>